<evidence type="ECO:0000256" key="5">
    <source>
        <dbReference type="ARBA" id="ARBA00022917"/>
    </source>
</evidence>
<dbReference type="InterPro" id="IPR017958">
    <property type="entry name" value="Gln-tRNA_amidoTrfase_suB_CS"/>
</dbReference>
<evidence type="ECO:0000256" key="2">
    <source>
        <dbReference type="ARBA" id="ARBA00022598"/>
    </source>
</evidence>
<dbReference type="InterPro" id="IPR003789">
    <property type="entry name" value="Asn/Gln_tRNA_amidoTrase-B-like"/>
</dbReference>
<dbReference type="Proteomes" id="UP001583280">
    <property type="component" value="Unassembled WGS sequence"/>
</dbReference>
<keyword evidence="10" id="KW-1185">Reference proteome</keyword>
<evidence type="ECO:0000256" key="4">
    <source>
        <dbReference type="ARBA" id="ARBA00022840"/>
    </source>
</evidence>
<dbReference type="InterPro" id="IPR004413">
    <property type="entry name" value="GatB"/>
</dbReference>
<keyword evidence="3 7" id="KW-0547">Nucleotide-binding</keyword>
<dbReference type="PROSITE" id="PS01234">
    <property type="entry name" value="GATB"/>
    <property type="match status" value="1"/>
</dbReference>
<feature type="domain" description="Aspartyl/Glutamyl-tRNA(Gln) amidotransferase subunit B/E catalytic" evidence="8">
    <location>
        <begin position="96"/>
        <end position="390"/>
    </location>
</feature>
<comment type="subcellular location">
    <subcellularLocation>
        <location evidence="7">Mitochondrion</location>
    </subcellularLocation>
</comment>
<comment type="similarity">
    <text evidence="1 7">Belongs to the GatB/GatE family. GatB subfamily.</text>
</comment>
<dbReference type="HAMAP" id="MF_00121">
    <property type="entry name" value="GatB"/>
    <property type="match status" value="1"/>
</dbReference>
<dbReference type="EMBL" id="JAWDJO010000061">
    <property type="protein sequence ID" value="KAL1896236.1"/>
    <property type="molecule type" value="Genomic_DNA"/>
</dbReference>
<evidence type="ECO:0000313" key="10">
    <source>
        <dbReference type="Proteomes" id="UP001583280"/>
    </source>
</evidence>
<reference evidence="9 10" key="1">
    <citation type="journal article" date="2024" name="IMA Fungus">
        <title>IMA Genome - F19 : A genome assembly and annotation guide to empower mycologists, including annotated draft genome sequences of Ceratocystis pirilliformis, Diaporthe australafricana, Fusarium ophioides, Paecilomyces lecythidis, and Sporothrix stenoceras.</title>
        <authorList>
            <person name="Aylward J."/>
            <person name="Wilson A.M."/>
            <person name="Visagie C.M."/>
            <person name="Spraker J."/>
            <person name="Barnes I."/>
            <person name="Buitendag C."/>
            <person name="Ceriani C."/>
            <person name="Del Mar Angel L."/>
            <person name="du Plessis D."/>
            <person name="Fuchs T."/>
            <person name="Gasser K."/>
            <person name="Kramer D."/>
            <person name="Li W."/>
            <person name="Munsamy K."/>
            <person name="Piso A."/>
            <person name="Price J.L."/>
            <person name="Sonnekus B."/>
            <person name="Thomas C."/>
            <person name="van der Nest A."/>
            <person name="van Dijk A."/>
            <person name="van Heerden A."/>
            <person name="van Vuuren N."/>
            <person name="Yilmaz N."/>
            <person name="Duong T.A."/>
            <person name="van der Merwe N.A."/>
            <person name="Wingfield M.J."/>
            <person name="Wingfield B.D."/>
        </authorList>
    </citation>
    <scope>NUCLEOTIDE SEQUENCE [LARGE SCALE GENOMIC DNA]</scope>
    <source>
        <strain evidence="9 10">CMW 12675</strain>
    </source>
</reference>
<keyword evidence="5 7" id="KW-0648">Protein biosynthesis</keyword>
<comment type="function">
    <text evidence="7">Allows the formation of correctly charged Gln-tRNA(Gln) through the transamidation of misacylated Glu-tRNA(Gln) in the mitochondria. The reaction takes place in the presence of glutamine and ATP through an activated gamma-phospho-Glu-tRNA(Gln).</text>
</comment>
<dbReference type="InterPro" id="IPR017959">
    <property type="entry name" value="Asn/Gln-tRNA_amidoTrfase_suB/E"/>
</dbReference>
<evidence type="ECO:0000313" key="9">
    <source>
        <dbReference type="EMBL" id="KAL1896236.1"/>
    </source>
</evidence>
<dbReference type="SUPFAM" id="SSF55931">
    <property type="entry name" value="Glutamine synthetase/guanido kinase"/>
    <property type="match status" value="1"/>
</dbReference>
<evidence type="ECO:0000256" key="7">
    <source>
        <dbReference type="HAMAP-Rule" id="MF_03147"/>
    </source>
</evidence>
<dbReference type="InterPro" id="IPR014746">
    <property type="entry name" value="Gln_synth/guanido_kin_cat_dom"/>
</dbReference>
<dbReference type="PANTHER" id="PTHR11659:SF0">
    <property type="entry name" value="GLUTAMYL-TRNA(GLN) AMIDOTRANSFERASE SUBUNIT B, MITOCHONDRIAL"/>
    <property type="match status" value="1"/>
</dbReference>
<comment type="subunit">
    <text evidence="7">Subunit of the heterotrimeric GatCAB amidotransferase (AdT) complex, composed of A, B and C subunits.</text>
</comment>
<dbReference type="EC" id="6.3.5.-" evidence="7"/>
<organism evidence="9 10">
    <name type="scientific">Ceratocystis pirilliformis</name>
    <dbReference type="NCBI Taxonomy" id="259994"/>
    <lineage>
        <taxon>Eukaryota</taxon>
        <taxon>Fungi</taxon>
        <taxon>Dikarya</taxon>
        <taxon>Ascomycota</taxon>
        <taxon>Pezizomycotina</taxon>
        <taxon>Sordariomycetes</taxon>
        <taxon>Hypocreomycetidae</taxon>
        <taxon>Microascales</taxon>
        <taxon>Ceratocystidaceae</taxon>
        <taxon>Ceratocystis</taxon>
    </lineage>
</organism>
<name>A0ABR3Z6I0_9PEZI</name>
<evidence type="ECO:0000256" key="6">
    <source>
        <dbReference type="ARBA" id="ARBA00047913"/>
    </source>
</evidence>
<keyword evidence="4 7" id="KW-0067">ATP-binding</keyword>
<sequence length="642" mass="71208">MHIQRVSLRHITPYAAYARPSRHLSAFLTTSVITHRVSLHTEALHEEALSEQPGATATTIVSAPLRKRLKDEAKRQKQAKSNFKASTQTVDGWELTVGVEIHAQLNSPTKLFSAASVAPQPSSHNCVNQHAAPFDLSVPGSQPLFQPPVLIPAIRAALALGCTINTISRFDRKHYFWWDQPAGYQITQYYEPFAQAGHIKLQARDGIAAEDGESTTVRIKQVQLEQDTAKTLSQPGDTHWIDFNRSGAPLIEIITEPDMHHPRTAAVFVQKVQALLKAFDVCVVGMESGGLRADVNVSVRRTNNLANTPLGVRTEIKNLSTIKAIEDAIIAERNRQIHELEAGGTIASETRGWTLGFKETRRLRGKEGEVDYRYMPDADLPPLIIAPSLIQELRQSIEATPDTEIDMLMSKFGLKLKDALALTASANEDRLEYFYNVVDALHVLQAKSSPIAMGDNFIDHKLSLLTSNWVLHEFGRLAKAEKGLGATAGAATATATPDKMADLVSIDYLAELLHHLHNGRITLGVAKEVFFIIFLDGLEVENTSGNSPRRIGLSEYLEKHNLWFTEIGALQYRELAEKAISNNAPRSHELLKTNEPPKGRVMWLLGDMLRNGPLENMVPANAEKALREVLAELRDAHLREER</sequence>
<keyword evidence="7" id="KW-0496">Mitochondrion</keyword>
<evidence type="ECO:0000256" key="3">
    <source>
        <dbReference type="ARBA" id="ARBA00022741"/>
    </source>
</evidence>
<proteinExistence type="inferred from homology"/>
<dbReference type="SUPFAM" id="SSF89095">
    <property type="entry name" value="GatB/YqeY motif"/>
    <property type="match status" value="1"/>
</dbReference>
<evidence type="ECO:0000259" key="8">
    <source>
        <dbReference type="Pfam" id="PF02934"/>
    </source>
</evidence>
<accession>A0ABR3Z6I0</accession>
<comment type="caution">
    <text evidence="9">The sequence shown here is derived from an EMBL/GenBank/DDBJ whole genome shotgun (WGS) entry which is preliminary data.</text>
</comment>
<comment type="catalytic activity">
    <reaction evidence="6 7">
        <text>L-glutamyl-tRNA(Gln) + L-glutamine + ATP + H2O = L-glutaminyl-tRNA(Gln) + L-glutamate + ADP + phosphate + H(+)</text>
        <dbReference type="Rhea" id="RHEA:17521"/>
        <dbReference type="Rhea" id="RHEA-COMP:9681"/>
        <dbReference type="Rhea" id="RHEA-COMP:9684"/>
        <dbReference type="ChEBI" id="CHEBI:15377"/>
        <dbReference type="ChEBI" id="CHEBI:15378"/>
        <dbReference type="ChEBI" id="CHEBI:29985"/>
        <dbReference type="ChEBI" id="CHEBI:30616"/>
        <dbReference type="ChEBI" id="CHEBI:43474"/>
        <dbReference type="ChEBI" id="CHEBI:58359"/>
        <dbReference type="ChEBI" id="CHEBI:78520"/>
        <dbReference type="ChEBI" id="CHEBI:78521"/>
        <dbReference type="ChEBI" id="CHEBI:456216"/>
    </reaction>
</comment>
<keyword evidence="2 7" id="KW-0436">Ligase</keyword>
<dbReference type="InterPro" id="IPR006075">
    <property type="entry name" value="Asn/Gln-tRNA_Trfase_suB/E_cat"/>
</dbReference>
<dbReference type="PANTHER" id="PTHR11659">
    <property type="entry name" value="GLUTAMYL-TRNA GLN AMIDOTRANSFERASE SUBUNIT B MITOCHONDRIAL AND PROKARYOTIC PET112-RELATED"/>
    <property type="match status" value="1"/>
</dbReference>
<dbReference type="Pfam" id="PF02934">
    <property type="entry name" value="GatB_N"/>
    <property type="match status" value="1"/>
</dbReference>
<gene>
    <name evidence="9" type="ORF">Cpir12675_002882</name>
</gene>
<protein>
    <recommendedName>
        <fullName evidence="7">Glutamyl-tRNA(Gln) amidotransferase subunit B, mitochondrial</fullName>
        <shortName evidence="7">Glu-AdT subunit B</shortName>
        <ecNumber evidence="7">6.3.5.-</ecNumber>
    </recommendedName>
</protein>
<evidence type="ECO:0000256" key="1">
    <source>
        <dbReference type="ARBA" id="ARBA00005306"/>
    </source>
</evidence>